<evidence type="ECO:0000256" key="3">
    <source>
        <dbReference type="SAM" id="SignalP"/>
    </source>
</evidence>
<keyword evidence="3" id="KW-0732">Signal</keyword>
<evidence type="ECO:0000256" key="2">
    <source>
        <dbReference type="SAM" id="MobiDB-lite"/>
    </source>
</evidence>
<dbReference type="InParanoid" id="A0A0G4GQC5"/>
<accession>A0A0G4GQC5</accession>
<organism evidence="4 5">
    <name type="scientific">Vitrella brassicaformis (strain CCMP3155)</name>
    <dbReference type="NCBI Taxonomy" id="1169540"/>
    <lineage>
        <taxon>Eukaryota</taxon>
        <taxon>Sar</taxon>
        <taxon>Alveolata</taxon>
        <taxon>Colpodellida</taxon>
        <taxon>Vitrellaceae</taxon>
        <taxon>Vitrella</taxon>
    </lineage>
</organism>
<dbReference type="PhylomeDB" id="A0A0G4GQC5"/>
<feature type="signal peptide" evidence="3">
    <location>
        <begin position="1"/>
        <end position="18"/>
    </location>
</feature>
<dbReference type="OrthoDB" id="431271at2759"/>
<protein>
    <submittedName>
        <fullName evidence="4">Uncharacterized protein</fullName>
    </submittedName>
</protein>
<evidence type="ECO:0000313" key="5">
    <source>
        <dbReference type="Proteomes" id="UP000041254"/>
    </source>
</evidence>
<keyword evidence="1" id="KW-0175">Coiled coil</keyword>
<feature type="chain" id="PRO_5005191020" evidence="3">
    <location>
        <begin position="19"/>
        <end position="713"/>
    </location>
</feature>
<proteinExistence type="predicted"/>
<dbReference type="VEuPathDB" id="CryptoDB:Vbra_18332"/>
<feature type="coiled-coil region" evidence="1">
    <location>
        <begin position="669"/>
        <end position="696"/>
    </location>
</feature>
<feature type="coiled-coil region" evidence="1">
    <location>
        <begin position="71"/>
        <end position="151"/>
    </location>
</feature>
<name>A0A0G4GQC5_VITBC</name>
<feature type="coiled-coil region" evidence="1">
    <location>
        <begin position="212"/>
        <end position="239"/>
    </location>
</feature>
<dbReference type="AlphaFoldDB" id="A0A0G4GQC5"/>
<reference evidence="4 5" key="1">
    <citation type="submission" date="2014-11" db="EMBL/GenBank/DDBJ databases">
        <authorList>
            <person name="Zhu J."/>
            <person name="Qi W."/>
            <person name="Song R."/>
        </authorList>
    </citation>
    <scope>NUCLEOTIDE SEQUENCE [LARGE SCALE GENOMIC DNA]</scope>
</reference>
<feature type="coiled-coil region" evidence="1">
    <location>
        <begin position="431"/>
        <end position="500"/>
    </location>
</feature>
<feature type="compositionally biased region" description="Basic and acidic residues" evidence="2">
    <location>
        <begin position="271"/>
        <end position="281"/>
    </location>
</feature>
<dbReference type="OMA" id="MMEVIES"/>
<keyword evidence="5" id="KW-1185">Reference proteome</keyword>
<evidence type="ECO:0000256" key="1">
    <source>
        <dbReference type="SAM" id="Coils"/>
    </source>
</evidence>
<dbReference type="EMBL" id="CDMY01000759">
    <property type="protein sequence ID" value="CEM32657.1"/>
    <property type="molecule type" value="Genomic_DNA"/>
</dbReference>
<evidence type="ECO:0000313" key="4">
    <source>
        <dbReference type="EMBL" id="CEM32657.1"/>
    </source>
</evidence>
<sequence length="713" mass="79642">MQLSSGVVALCLFAVCTGALVRNAATPVSKVVEMLQEMHSQGTEEKKTEQISFAAYKQWCDDTSTEKDSAIKEASSLMEQLEAKIGKLEADAEELARDIQGLDADIATWEADHKDATEIRQHENVDLVATHKDYSESIDALERAIQVLKSQAKPTPQAAAGLLQIVLRKTTIPDNARRVITAFLAQDPDATTGLDFEAPEAHAYEFQSGGMVDMLEKLLDKFIEERNQLEKEEGNARHAYDMLAADLKNQVAQATKSRDDKAAIRGRKLQRSGDKKGELADTTAMHDADTKYLSDLKAQCETKNQEFDSRQQLRTEELEAIEQAIDILQNHVTSRAQKYLPTLLQGKTAKAVRSVSQRSIQRTVASFLKDRGERLHSQVLISLATKVSEDPFAQVKKMIQDLVVRLMEEANSEAEHKGWCETELKTNEQTRKTKAAEVDSLTAEVDELTANINKLAQEVSDTNKELSELEQAMAKATDNRQKEKAQNEQTIADAKEAQAAVAQALTILKEFYSKSGEVPALIQTNQTQTPTEDSPVTWDKPYGGMQGVKKGVVGMLEVIQSDFARLETETSADEAQAKKDYNTMMTESQVNKAQMEKDIEYKADKVTATHNTRNTHHSPLTVCPPCTFAEEHPDWRQDREVQDKEGAQKELDASLQYYEKLKPACVDTSVSYEDRVARRKEEIESLQEALKILNGEDLAATALIQQRSIRRHN</sequence>
<gene>
    <name evidence="4" type="ORF">Vbra_18332</name>
</gene>
<dbReference type="Proteomes" id="UP000041254">
    <property type="component" value="Unassembled WGS sequence"/>
</dbReference>
<feature type="region of interest" description="Disordered" evidence="2">
    <location>
        <begin position="254"/>
        <end position="281"/>
    </location>
</feature>